<evidence type="ECO:0000313" key="1">
    <source>
        <dbReference type="EMBL" id="KAE8730397.1"/>
    </source>
</evidence>
<reference evidence="1" key="1">
    <citation type="submission" date="2019-09" db="EMBL/GenBank/DDBJ databases">
        <title>Draft genome information of white flower Hibiscus syriacus.</title>
        <authorList>
            <person name="Kim Y.-M."/>
        </authorList>
    </citation>
    <scope>NUCLEOTIDE SEQUENCE [LARGE SCALE GENOMIC DNA]</scope>
    <source>
        <strain evidence="1">YM2019G1</strain>
    </source>
</reference>
<dbReference type="AlphaFoldDB" id="A0A6A3CP62"/>
<evidence type="ECO:0000313" key="2">
    <source>
        <dbReference type="Proteomes" id="UP000436088"/>
    </source>
</evidence>
<comment type="caution">
    <text evidence="1">The sequence shown here is derived from an EMBL/GenBank/DDBJ whole genome shotgun (WGS) entry which is preliminary data.</text>
</comment>
<dbReference type="Proteomes" id="UP000436088">
    <property type="component" value="Unassembled WGS sequence"/>
</dbReference>
<keyword evidence="2" id="KW-1185">Reference proteome</keyword>
<organism evidence="1 2">
    <name type="scientific">Hibiscus syriacus</name>
    <name type="common">Rose of Sharon</name>
    <dbReference type="NCBI Taxonomy" id="106335"/>
    <lineage>
        <taxon>Eukaryota</taxon>
        <taxon>Viridiplantae</taxon>
        <taxon>Streptophyta</taxon>
        <taxon>Embryophyta</taxon>
        <taxon>Tracheophyta</taxon>
        <taxon>Spermatophyta</taxon>
        <taxon>Magnoliopsida</taxon>
        <taxon>eudicotyledons</taxon>
        <taxon>Gunneridae</taxon>
        <taxon>Pentapetalae</taxon>
        <taxon>rosids</taxon>
        <taxon>malvids</taxon>
        <taxon>Malvales</taxon>
        <taxon>Malvaceae</taxon>
        <taxon>Malvoideae</taxon>
        <taxon>Hibiscus</taxon>
    </lineage>
</organism>
<dbReference type="EMBL" id="VEPZ02000209">
    <property type="protein sequence ID" value="KAE8730397.1"/>
    <property type="molecule type" value="Genomic_DNA"/>
</dbReference>
<dbReference type="InterPro" id="IPR037476">
    <property type="entry name" value="PCH1"/>
</dbReference>
<dbReference type="PANTHER" id="PTHR36062">
    <property type="entry name" value="OS01G0687300 PROTEIN"/>
    <property type="match status" value="1"/>
</dbReference>
<gene>
    <name evidence="1" type="ORF">F3Y22_tig00003041pilonHSYRG01474</name>
</gene>
<dbReference type="PANTHER" id="PTHR36062:SF1">
    <property type="entry name" value="OS01G0687300 PROTEIN"/>
    <property type="match status" value="1"/>
</dbReference>
<sequence length="108" mass="12449">MLLKNGDSSDGMRKNRTATLLDDSMRKNRESFLSKSWIHRWCRRRNKSLDTKPDALVPCEPETSKATFDELRQKQFPSIAAMALMGKAMNGFHPCKFRRKGSSIVWSN</sequence>
<proteinExistence type="predicted"/>
<name>A0A6A3CP62_HIBSY</name>
<protein>
    <submittedName>
        <fullName evidence="1">Uncharacterized protein</fullName>
    </submittedName>
</protein>
<dbReference type="GO" id="GO:0010099">
    <property type="term" value="P:regulation of photomorphogenesis"/>
    <property type="evidence" value="ECO:0007669"/>
    <property type="project" value="InterPro"/>
</dbReference>
<accession>A0A6A3CP62</accession>